<feature type="transmembrane region" description="Helical" evidence="6">
    <location>
        <begin position="386"/>
        <end position="409"/>
    </location>
</feature>
<gene>
    <name evidence="8" type="ORF">Cvel_5444</name>
</gene>
<dbReference type="AlphaFoldDB" id="A0A0G4GZI5"/>
<dbReference type="InterPro" id="IPR005178">
    <property type="entry name" value="Ostalpha/TMEM184C"/>
</dbReference>
<feature type="transmembrane region" description="Helical" evidence="6">
    <location>
        <begin position="297"/>
        <end position="315"/>
    </location>
</feature>
<feature type="transmembrane region" description="Helical" evidence="6">
    <location>
        <begin position="258"/>
        <end position="276"/>
    </location>
</feature>
<evidence type="ECO:0000256" key="6">
    <source>
        <dbReference type="SAM" id="Phobius"/>
    </source>
</evidence>
<dbReference type="EMBL" id="CDMZ01001713">
    <property type="protein sequence ID" value="CEM36547.1"/>
    <property type="molecule type" value="Genomic_DNA"/>
</dbReference>
<comment type="subcellular location">
    <subcellularLocation>
        <location evidence="1">Membrane</location>
        <topology evidence="1">Multi-pass membrane protein</topology>
    </subcellularLocation>
</comment>
<protein>
    <recommendedName>
        <fullName evidence="9">Transmembrane protein</fullName>
    </recommendedName>
</protein>
<feature type="region of interest" description="Disordered" evidence="5">
    <location>
        <begin position="608"/>
        <end position="642"/>
    </location>
</feature>
<feature type="signal peptide" evidence="7">
    <location>
        <begin position="1"/>
        <end position="20"/>
    </location>
</feature>
<feature type="chain" id="PRO_5005190754" description="Transmembrane protein" evidence="7">
    <location>
        <begin position="21"/>
        <end position="758"/>
    </location>
</feature>
<evidence type="ECO:0000256" key="5">
    <source>
        <dbReference type="SAM" id="MobiDB-lite"/>
    </source>
</evidence>
<feature type="transmembrane region" description="Helical" evidence="6">
    <location>
        <begin position="421"/>
        <end position="443"/>
    </location>
</feature>
<sequence length="758" mass="82068">MRLSLRLLLTVLSLAAVAAGRTPPPSGPEATPSEKAHPHTQAPSSPPILKASEDTPARRAHPPTKHKQVASAASLQPASQSLTETPTETGKEKENAYVDAGNREGKGEHGERGAAGPNGQTGLGPPLSGHDLAAFLSHGIDAVGSDPRRNPDGVMYAVHLASKAEKTAANVVGDVVQQIQNKGGESYQKIKKEVSSDFTNVQQGIANAGGGDNEQKTEKGTPPLPTGVVGEGVGAVVGVQSVKAAGRTGEDGVNVIRLIRVLAGFATLATMCLSLLHILRHLHSWREPQYQKYVARILLLVPIFVLMSWFGMMLPDERDFFQLLRDSYEAFSLYSFLVLMIHYLGGERRLFLNLEAQGRVQWPWPLQSLRPFQPTPRLFQMIRLGCLQFVFIMPLCSFVAFFFRCLGAYTDGSFSPDDAYLWLWMLQSASISVSMNALVFFYLVTQDLIQPFQPLLKFVCIKFVVVVPYWQNFIFMGLAWWGVIGEYRNFSGQQVSADVQDIIATQSAEDGAFSLQGVFGSRTPSLPSSRRPETKLQRTNSRGDKKEDTDSDRRIEERENGGLRNKAKFTLCDHPAGLSSPTSDGSSSLFSGRVSTSSSLAHSDLLSVSRKMHEAPTQTRSAGSDSDTDSVTAGGEGEDVLQSLRVSSRDGGGMSRQLPSGRCKSGNADLDLNLCVRQQPAEGDGSLSYSDSLSFSSAAAAAYSSGKAFLMGGTSLMGAQANQQQQEQQEYATSSMRDLTFAVSSSGEEEGSEEEFED</sequence>
<feature type="transmembrane region" description="Helical" evidence="6">
    <location>
        <begin position="327"/>
        <end position="345"/>
    </location>
</feature>
<dbReference type="GO" id="GO:0016020">
    <property type="term" value="C:membrane"/>
    <property type="evidence" value="ECO:0007669"/>
    <property type="project" value="UniProtKB-SubCell"/>
</dbReference>
<keyword evidence="7" id="KW-0732">Signal</keyword>
<evidence type="ECO:0000313" key="8">
    <source>
        <dbReference type="EMBL" id="CEM36547.1"/>
    </source>
</evidence>
<feature type="transmembrane region" description="Helical" evidence="6">
    <location>
        <begin position="455"/>
        <end position="481"/>
    </location>
</feature>
<feature type="compositionally biased region" description="Low complexity" evidence="5">
    <location>
        <begin position="577"/>
        <end position="594"/>
    </location>
</feature>
<evidence type="ECO:0000256" key="1">
    <source>
        <dbReference type="ARBA" id="ARBA00004141"/>
    </source>
</evidence>
<dbReference type="PANTHER" id="PTHR23423">
    <property type="entry name" value="ORGANIC SOLUTE TRANSPORTER-RELATED"/>
    <property type="match status" value="1"/>
</dbReference>
<feature type="compositionally biased region" description="Polar residues" evidence="5">
    <location>
        <begin position="616"/>
        <end position="631"/>
    </location>
</feature>
<accession>A0A0G4GZI5</accession>
<dbReference type="Pfam" id="PF03619">
    <property type="entry name" value="Solute_trans_a"/>
    <property type="match status" value="1"/>
</dbReference>
<proteinExistence type="predicted"/>
<feature type="region of interest" description="Disordered" evidence="5">
    <location>
        <begin position="19"/>
        <end position="130"/>
    </location>
</feature>
<keyword evidence="4 6" id="KW-0472">Membrane</keyword>
<evidence type="ECO:0000256" key="4">
    <source>
        <dbReference type="ARBA" id="ARBA00023136"/>
    </source>
</evidence>
<keyword evidence="3 6" id="KW-1133">Transmembrane helix</keyword>
<evidence type="ECO:0000256" key="2">
    <source>
        <dbReference type="ARBA" id="ARBA00022692"/>
    </source>
</evidence>
<evidence type="ECO:0000256" key="7">
    <source>
        <dbReference type="SAM" id="SignalP"/>
    </source>
</evidence>
<feature type="compositionally biased region" description="Basic and acidic residues" evidence="5">
    <location>
        <begin position="530"/>
        <end position="561"/>
    </location>
</feature>
<feature type="compositionally biased region" description="Basic residues" evidence="5">
    <location>
        <begin position="58"/>
        <end position="68"/>
    </location>
</feature>
<name>A0A0G4GZI5_9ALVE</name>
<reference evidence="8" key="1">
    <citation type="submission" date="2014-11" db="EMBL/GenBank/DDBJ databases">
        <authorList>
            <person name="Otto D Thomas"/>
            <person name="Naeem Raeece"/>
        </authorList>
    </citation>
    <scope>NUCLEOTIDE SEQUENCE</scope>
</reference>
<evidence type="ECO:0008006" key="9">
    <source>
        <dbReference type="Google" id="ProtNLM"/>
    </source>
</evidence>
<feature type="region of interest" description="Disordered" evidence="5">
    <location>
        <begin position="206"/>
        <end position="225"/>
    </location>
</feature>
<organism evidence="8">
    <name type="scientific">Chromera velia CCMP2878</name>
    <dbReference type="NCBI Taxonomy" id="1169474"/>
    <lineage>
        <taxon>Eukaryota</taxon>
        <taxon>Sar</taxon>
        <taxon>Alveolata</taxon>
        <taxon>Colpodellida</taxon>
        <taxon>Chromeraceae</taxon>
        <taxon>Chromera</taxon>
    </lineage>
</organism>
<dbReference type="SMART" id="SM01417">
    <property type="entry name" value="Solute_trans_a"/>
    <property type="match status" value="1"/>
</dbReference>
<keyword evidence="2 6" id="KW-0812">Transmembrane</keyword>
<feature type="region of interest" description="Disordered" evidence="5">
    <location>
        <begin position="521"/>
        <end position="594"/>
    </location>
</feature>
<dbReference type="VEuPathDB" id="CryptoDB:Cvel_5444"/>
<evidence type="ECO:0000256" key="3">
    <source>
        <dbReference type="ARBA" id="ARBA00022989"/>
    </source>
</evidence>
<feature type="compositionally biased region" description="Low complexity" evidence="5">
    <location>
        <begin position="70"/>
        <end position="88"/>
    </location>
</feature>
<feature type="compositionally biased region" description="Basic and acidic residues" evidence="5">
    <location>
        <begin position="89"/>
        <end position="112"/>
    </location>
</feature>